<dbReference type="Proteomes" id="UP000515908">
    <property type="component" value="Chromosome 02"/>
</dbReference>
<keyword evidence="3" id="KW-1185">Reference proteome</keyword>
<accession>A0A7G2C287</accession>
<protein>
    <submittedName>
        <fullName evidence="2">Uncharacterized protein</fullName>
    </submittedName>
</protein>
<reference evidence="2 3" key="1">
    <citation type="submission" date="2020-08" db="EMBL/GenBank/DDBJ databases">
        <authorList>
            <person name="Newling K."/>
            <person name="Davey J."/>
            <person name="Forrester S."/>
        </authorList>
    </citation>
    <scope>NUCLEOTIDE SEQUENCE [LARGE SCALE GENOMIC DNA]</scope>
    <source>
        <strain evidence="3">Crithidia deanei Carvalho (ATCC PRA-265)</strain>
    </source>
</reference>
<keyword evidence="1" id="KW-0472">Membrane</keyword>
<gene>
    <name evidence="2" type="ORF">ADEAN_000129300</name>
</gene>
<evidence type="ECO:0000313" key="3">
    <source>
        <dbReference type="Proteomes" id="UP000515908"/>
    </source>
</evidence>
<sequence>MYGRRYCEWRDEYVFAFSSDSDGASPGAWIMAVGFVFSIPTVVLSALFFHKSDRHDTRIPFYLALFRFILTLLSSSCSSVTTLCFFLDWFTHFNDSTIVIGPVMALLAMIPSYVTCVLLLVVPKVLV</sequence>
<organism evidence="2 3">
    <name type="scientific">Angomonas deanei</name>
    <dbReference type="NCBI Taxonomy" id="59799"/>
    <lineage>
        <taxon>Eukaryota</taxon>
        <taxon>Discoba</taxon>
        <taxon>Euglenozoa</taxon>
        <taxon>Kinetoplastea</taxon>
        <taxon>Metakinetoplastina</taxon>
        <taxon>Trypanosomatida</taxon>
        <taxon>Trypanosomatidae</taxon>
        <taxon>Strigomonadinae</taxon>
        <taxon>Angomonas</taxon>
    </lineage>
</organism>
<dbReference type="VEuPathDB" id="TriTrypDB:ADEAN_000129300"/>
<feature type="transmembrane region" description="Helical" evidence="1">
    <location>
        <begin position="61"/>
        <end position="87"/>
    </location>
</feature>
<evidence type="ECO:0000256" key="1">
    <source>
        <dbReference type="SAM" id="Phobius"/>
    </source>
</evidence>
<feature type="transmembrane region" description="Helical" evidence="1">
    <location>
        <begin position="28"/>
        <end position="49"/>
    </location>
</feature>
<keyword evidence="1" id="KW-1133">Transmembrane helix</keyword>
<name>A0A7G2C287_9TRYP</name>
<proteinExistence type="predicted"/>
<evidence type="ECO:0000313" key="2">
    <source>
        <dbReference type="EMBL" id="CAD2213850.1"/>
    </source>
</evidence>
<dbReference type="EMBL" id="LR877146">
    <property type="protein sequence ID" value="CAD2213850.1"/>
    <property type="molecule type" value="Genomic_DNA"/>
</dbReference>
<feature type="transmembrane region" description="Helical" evidence="1">
    <location>
        <begin position="99"/>
        <end position="122"/>
    </location>
</feature>
<keyword evidence="1" id="KW-0812">Transmembrane</keyword>
<dbReference type="AlphaFoldDB" id="A0A7G2C287"/>